<dbReference type="AlphaFoldDB" id="A0A3N3DTZ1"/>
<dbReference type="Pfam" id="PF03466">
    <property type="entry name" value="LysR_substrate"/>
    <property type="match status" value="1"/>
</dbReference>
<dbReference type="GO" id="GO:0043565">
    <property type="term" value="F:sequence-specific DNA binding"/>
    <property type="evidence" value="ECO:0007669"/>
    <property type="project" value="TreeGrafter"/>
</dbReference>
<proteinExistence type="inferred from homology"/>
<evidence type="ECO:0000313" key="8">
    <source>
        <dbReference type="Proteomes" id="UP000278792"/>
    </source>
</evidence>
<sequence length="293" mass="33078">MKIEDLKLFVKVVELGSFTAAANALDVPRANVSRRINELEAQLHTSLFHRTTRSLSLTNHGEIYYQEILQALALFDNANQAITQADTLIKGKIKLGILSETHELLQPILFTFLDLHPEVELDVRVIQNGFIDMYQQGLDIAFHGGELIDSDLIARQILPLDRCLVASPKYLQSKQLPEDVHQLVEHTALCFRWPSGEIDDLWQFVEGEVKVNSPLVSNSIAFLKDATLSGRGIAFLPKILVEKELENGELCQILPEVSAKTEHGYLLYPQPRTLNYASRELIQYLIQEIPKLA</sequence>
<protein>
    <submittedName>
        <fullName evidence="6">LysR family transcriptional regulator</fullName>
    </submittedName>
</protein>
<keyword evidence="3" id="KW-0238">DNA-binding</keyword>
<dbReference type="PANTHER" id="PTHR30537:SF68">
    <property type="entry name" value="TRANSCRIPTIONAL REGULATOR-RELATED"/>
    <property type="match status" value="1"/>
</dbReference>
<dbReference type="InterPro" id="IPR000847">
    <property type="entry name" value="LysR_HTH_N"/>
</dbReference>
<dbReference type="FunFam" id="1.10.10.10:FF:000001">
    <property type="entry name" value="LysR family transcriptional regulator"/>
    <property type="match status" value="1"/>
</dbReference>
<dbReference type="PROSITE" id="PS50931">
    <property type="entry name" value="HTH_LYSR"/>
    <property type="match status" value="1"/>
</dbReference>
<accession>A0A3N3DTZ1</accession>
<dbReference type="GO" id="GO:0003700">
    <property type="term" value="F:DNA-binding transcription factor activity"/>
    <property type="evidence" value="ECO:0007669"/>
    <property type="project" value="InterPro"/>
</dbReference>
<keyword evidence="2" id="KW-0805">Transcription regulation</keyword>
<dbReference type="Gene3D" id="1.10.10.10">
    <property type="entry name" value="Winged helix-like DNA-binding domain superfamily/Winged helix DNA-binding domain"/>
    <property type="match status" value="1"/>
</dbReference>
<dbReference type="GO" id="GO:0006351">
    <property type="term" value="P:DNA-templated transcription"/>
    <property type="evidence" value="ECO:0007669"/>
    <property type="project" value="TreeGrafter"/>
</dbReference>
<comment type="caution">
    <text evidence="6">The sequence shown here is derived from an EMBL/GenBank/DDBJ whole genome shotgun (WGS) entry which is preliminary data.</text>
</comment>
<dbReference type="Pfam" id="PF00126">
    <property type="entry name" value="HTH_1"/>
    <property type="match status" value="1"/>
</dbReference>
<name>A0A3N3DTZ1_9VIBR</name>
<dbReference type="SUPFAM" id="SSF46785">
    <property type="entry name" value="Winged helix' DNA-binding domain"/>
    <property type="match status" value="1"/>
</dbReference>
<gene>
    <name evidence="7" type="ORF">EGH82_08160</name>
    <name evidence="6" type="ORF">EGH82_20600</name>
</gene>
<evidence type="ECO:0000259" key="5">
    <source>
        <dbReference type="PROSITE" id="PS50931"/>
    </source>
</evidence>
<evidence type="ECO:0000256" key="2">
    <source>
        <dbReference type="ARBA" id="ARBA00023015"/>
    </source>
</evidence>
<reference evidence="6 8" key="1">
    <citation type="submission" date="2018-11" db="EMBL/GenBank/DDBJ databases">
        <title>Vibrio ponticus strain CAIM 1751 pathogenic for the snapper Lutjanus guttatus.</title>
        <authorList>
            <person name="Soto-Rodriguez S."/>
            <person name="Lozano-Olvera R."/>
            <person name="Gomez-Gil B."/>
        </authorList>
    </citation>
    <scope>NUCLEOTIDE SEQUENCE [LARGE SCALE GENOMIC DNA]</scope>
    <source>
        <strain evidence="6 8">CAIM 1751</strain>
    </source>
</reference>
<dbReference type="CDD" id="cd08422">
    <property type="entry name" value="PBP2_CrgA_like"/>
    <property type="match status" value="1"/>
</dbReference>
<dbReference type="Gene3D" id="3.40.190.10">
    <property type="entry name" value="Periplasmic binding protein-like II"/>
    <property type="match status" value="2"/>
</dbReference>
<feature type="domain" description="HTH lysR-type" evidence="5">
    <location>
        <begin position="1"/>
        <end position="58"/>
    </location>
</feature>
<evidence type="ECO:0000313" key="7">
    <source>
        <dbReference type="EMBL" id="ROV60716.1"/>
    </source>
</evidence>
<organism evidence="6 8">
    <name type="scientific">Vibrio ponticus</name>
    <dbReference type="NCBI Taxonomy" id="265668"/>
    <lineage>
        <taxon>Bacteria</taxon>
        <taxon>Pseudomonadati</taxon>
        <taxon>Pseudomonadota</taxon>
        <taxon>Gammaproteobacteria</taxon>
        <taxon>Vibrionales</taxon>
        <taxon>Vibrionaceae</taxon>
        <taxon>Vibrio</taxon>
    </lineage>
</organism>
<evidence type="ECO:0000256" key="1">
    <source>
        <dbReference type="ARBA" id="ARBA00009437"/>
    </source>
</evidence>
<dbReference type="PANTHER" id="PTHR30537">
    <property type="entry name" value="HTH-TYPE TRANSCRIPTIONAL REGULATOR"/>
    <property type="match status" value="1"/>
</dbReference>
<dbReference type="EMBL" id="RKIK01000017">
    <property type="protein sequence ID" value="ROV60716.1"/>
    <property type="molecule type" value="Genomic_DNA"/>
</dbReference>
<evidence type="ECO:0000313" key="6">
    <source>
        <dbReference type="EMBL" id="ROV57974.1"/>
    </source>
</evidence>
<dbReference type="InterPro" id="IPR036388">
    <property type="entry name" value="WH-like_DNA-bd_sf"/>
</dbReference>
<dbReference type="RefSeq" id="WP_123781579.1">
    <property type="nucleotide sequence ID" value="NZ_RKIK01000017.1"/>
</dbReference>
<evidence type="ECO:0000256" key="4">
    <source>
        <dbReference type="ARBA" id="ARBA00023163"/>
    </source>
</evidence>
<dbReference type="Proteomes" id="UP000278792">
    <property type="component" value="Unassembled WGS sequence"/>
</dbReference>
<dbReference type="EMBL" id="RKIK01000101">
    <property type="protein sequence ID" value="ROV57974.1"/>
    <property type="molecule type" value="Genomic_DNA"/>
</dbReference>
<dbReference type="SUPFAM" id="SSF53850">
    <property type="entry name" value="Periplasmic binding protein-like II"/>
    <property type="match status" value="1"/>
</dbReference>
<comment type="similarity">
    <text evidence="1">Belongs to the LysR transcriptional regulatory family.</text>
</comment>
<dbReference type="InterPro" id="IPR058163">
    <property type="entry name" value="LysR-type_TF_proteobact-type"/>
</dbReference>
<evidence type="ECO:0000256" key="3">
    <source>
        <dbReference type="ARBA" id="ARBA00023125"/>
    </source>
</evidence>
<dbReference type="InterPro" id="IPR005119">
    <property type="entry name" value="LysR_subst-bd"/>
</dbReference>
<keyword evidence="4" id="KW-0804">Transcription</keyword>
<dbReference type="InterPro" id="IPR036390">
    <property type="entry name" value="WH_DNA-bd_sf"/>
</dbReference>